<dbReference type="EMBL" id="QKRA01000010">
    <property type="protein sequence ID" value="RDL43047.1"/>
    <property type="molecule type" value="Genomic_DNA"/>
</dbReference>
<keyword evidence="6" id="KW-1185">Reference proteome</keyword>
<dbReference type="SUPFAM" id="SSF53098">
    <property type="entry name" value="Ribonuclease H-like"/>
    <property type="match status" value="1"/>
</dbReference>
<evidence type="ECO:0000313" key="6">
    <source>
        <dbReference type="Proteomes" id="UP000254326"/>
    </source>
</evidence>
<evidence type="ECO:0000256" key="1">
    <source>
        <dbReference type="ARBA" id="ARBA00022722"/>
    </source>
</evidence>
<dbReference type="GO" id="GO:0003676">
    <property type="term" value="F:nucleic acid binding"/>
    <property type="evidence" value="ECO:0007669"/>
    <property type="project" value="InterPro"/>
</dbReference>
<evidence type="ECO:0000256" key="2">
    <source>
        <dbReference type="ARBA" id="ARBA00022801"/>
    </source>
</evidence>
<evidence type="ECO:0000259" key="4">
    <source>
        <dbReference type="SMART" id="SM00479"/>
    </source>
</evidence>
<keyword evidence="3 5" id="KW-0269">Exonuclease</keyword>
<dbReference type="GO" id="GO:0005829">
    <property type="term" value="C:cytosol"/>
    <property type="evidence" value="ECO:0007669"/>
    <property type="project" value="TreeGrafter"/>
</dbReference>
<dbReference type="Proteomes" id="UP000254326">
    <property type="component" value="Unassembled WGS sequence"/>
</dbReference>
<dbReference type="InterPro" id="IPR036397">
    <property type="entry name" value="RNaseH_sf"/>
</dbReference>
<gene>
    <name evidence="5" type="ORF">DN730_16230</name>
</gene>
<sequence length="236" mass="27017">MGRSRSDFNWHQYLASKLEEDLPQSVMSFYRNQPFNESLTLGAAEYVALDFETTGLDPEKDDIISIGLVPFSLNRIKVAQAKHWLVRPSCSLSEESVVIHGITDSELTDAPTLLDVMDEVLLALEGKVVVVHHEFIEREFLYHSIKEHLNIELLFPMIDTMAIEALQHRKGWRNTLKKLLNLRLPSIRLADSRARYGLPRYQLHSSVTDAIATAELLQAQVRYLYSEQALLSGIWR</sequence>
<dbReference type="InterPro" id="IPR012337">
    <property type="entry name" value="RNaseH-like_sf"/>
</dbReference>
<proteinExistence type="predicted"/>
<name>A0A370U5J3_9GAMM</name>
<dbReference type="SMART" id="SM00479">
    <property type="entry name" value="EXOIII"/>
    <property type="match status" value="1"/>
</dbReference>
<evidence type="ECO:0000256" key="3">
    <source>
        <dbReference type="ARBA" id="ARBA00022839"/>
    </source>
</evidence>
<organism evidence="5 6">
    <name type="scientific">Marinomonas piezotolerans</name>
    <dbReference type="NCBI Taxonomy" id="2213058"/>
    <lineage>
        <taxon>Bacteria</taxon>
        <taxon>Pseudomonadati</taxon>
        <taxon>Pseudomonadota</taxon>
        <taxon>Gammaproteobacteria</taxon>
        <taxon>Oceanospirillales</taxon>
        <taxon>Oceanospirillaceae</taxon>
        <taxon>Marinomonas</taxon>
    </lineage>
</organism>
<dbReference type="Pfam" id="PF00929">
    <property type="entry name" value="RNase_T"/>
    <property type="match status" value="1"/>
</dbReference>
<dbReference type="Gene3D" id="3.30.420.10">
    <property type="entry name" value="Ribonuclease H-like superfamily/Ribonuclease H"/>
    <property type="match status" value="1"/>
</dbReference>
<dbReference type="CDD" id="cd06127">
    <property type="entry name" value="DEDDh"/>
    <property type="match status" value="1"/>
</dbReference>
<dbReference type="PANTHER" id="PTHR30231:SF4">
    <property type="entry name" value="PROTEIN NEN2"/>
    <property type="match status" value="1"/>
</dbReference>
<dbReference type="PANTHER" id="PTHR30231">
    <property type="entry name" value="DNA POLYMERASE III SUBUNIT EPSILON"/>
    <property type="match status" value="1"/>
</dbReference>
<dbReference type="InterPro" id="IPR013520">
    <property type="entry name" value="Ribonucl_H"/>
</dbReference>
<dbReference type="AlphaFoldDB" id="A0A370U5J3"/>
<dbReference type="NCBIfam" id="NF006602">
    <property type="entry name" value="PRK09146.1"/>
    <property type="match status" value="1"/>
</dbReference>
<reference evidence="5 6" key="1">
    <citation type="submission" date="2018-06" db="EMBL/GenBank/DDBJ databases">
        <title>Marinomonas sp. YLB-05 draft genome sequence.</title>
        <authorList>
            <person name="Yu L."/>
            <person name="Tang X."/>
        </authorList>
    </citation>
    <scope>NUCLEOTIDE SEQUENCE [LARGE SCALE GENOMIC DNA]</scope>
    <source>
        <strain evidence="5 6">YLB-05</strain>
    </source>
</reference>
<dbReference type="RefSeq" id="WP_115469198.1">
    <property type="nucleotide sequence ID" value="NZ_QKRA01000010.1"/>
</dbReference>
<protein>
    <submittedName>
        <fullName evidence="5">3'-5' exonuclease</fullName>
    </submittedName>
</protein>
<keyword evidence="1" id="KW-0540">Nuclease</keyword>
<keyword evidence="2" id="KW-0378">Hydrolase</keyword>
<comment type="caution">
    <text evidence="5">The sequence shown here is derived from an EMBL/GenBank/DDBJ whole genome shotgun (WGS) entry which is preliminary data.</text>
</comment>
<dbReference type="GO" id="GO:0008408">
    <property type="term" value="F:3'-5' exonuclease activity"/>
    <property type="evidence" value="ECO:0007669"/>
    <property type="project" value="TreeGrafter"/>
</dbReference>
<dbReference type="OrthoDB" id="5497329at2"/>
<accession>A0A370U5J3</accession>
<evidence type="ECO:0000313" key="5">
    <source>
        <dbReference type="EMBL" id="RDL43047.1"/>
    </source>
</evidence>
<feature type="domain" description="Exonuclease" evidence="4">
    <location>
        <begin position="45"/>
        <end position="226"/>
    </location>
</feature>
<dbReference type="GO" id="GO:0006259">
    <property type="term" value="P:DNA metabolic process"/>
    <property type="evidence" value="ECO:0007669"/>
    <property type="project" value="UniProtKB-ARBA"/>
</dbReference>